<reference evidence="2" key="1">
    <citation type="journal article" date="2020" name="Cell">
        <title>Large-Scale Comparative Analyses of Tick Genomes Elucidate Their Genetic Diversity and Vector Capacities.</title>
        <authorList>
            <consortium name="Tick Genome and Microbiome Consortium (TIGMIC)"/>
            <person name="Jia N."/>
            <person name="Wang J."/>
            <person name="Shi W."/>
            <person name="Du L."/>
            <person name="Sun Y."/>
            <person name="Zhan W."/>
            <person name="Jiang J.F."/>
            <person name="Wang Q."/>
            <person name="Zhang B."/>
            <person name="Ji P."/>
            <person name="Bell-Sakyi L."/>
            <person name="Cui X.M."/>
            <person name="Yuan T.T."/>
            <person name="Jiang B.G."/>
            <person name="Yang W.F."/>
            <person name="Lam T.T."/>
            <person name="Chang Q.C."/>
            <person name="Ding S.J."/>
            <person name="Wang X.J."/>
            <person name="Zhu J.G."/>
            <person name="Ruan X.D."/>
            <person name="Zhao L."/>
            <person name="Wei J.T."/>
            <person name="Ye R.Z."/>
            <person name="Que T.C."/>
            <person name="Du C.H."/>
            <person name="Zhou Y.H."/>
            <person name="Cheng J.X."/>
            <person name="Dai P.F."/>
            <person name="Guo W.B."/>
            <person name="Han X.H."/>
            <person name="Huang E.J."/>
            <person name="Li L.F."/>
            <person name="Wei W."/>
            <person name="Gao Y.C."/>
            <person name="Liu J.Z."/>
            <person name="Shao H.Z."/>
            <person name="Wang X."/>
            <person name="Wang C.C."/>
            <person name="Yang T.C."/>
            <person name="Huo Q.B."/>
            <person name="Li W."/>
            <person name="Chen H.Y."/>
            <person name="Chen S.E."/>
            <person name="Zhou L.G."/>
            <person name="Ni X.B."/>
            <person name="Tian J.H."/>
            <person name="Sheng Y."/>
            <person name="Liu T."/>
            <person name="Pan Y.S."/>
            <person name="Xia L.Y."/>
            <person name="Li J."/>
            <person name="Zhao F."/>
            <person name="Cao W.C."/>
        </authorList>
    </citation>
    <scope>NUCLEOTIDE SEQUENCE</scope>
    <source>
        <strain evidence="2">Rmic-2018</strain>
    </source>
</reference>
<comment type="caution">
    <text evidence="2">The sequence shown here is derived from an EMBL/GenBank/DDBJ whole genome shotgun (WGS) entry which is preliminary data.</text>
</comment>
<proteinExistence type="predicted"/>
<dbReference type="EMBL" id="JABSTU010000007">
    <property type="protein sequence ID" value="KAH8025597.1"/>
    <property type="molecule type" value="Genomic_DNA"/>
</dbReference>
<reference evidence="2" key="2">
    <citation type="submission" date="2021-09" db="EMBL/GenBank/DDBJ databases">
        <authorList>
            <person name="Jia N."/>
            <person name="Wang J."/>
            <person name="Shi W."/>
            <person name="Du L."/>
            <person name="Sun Y."/>
            <person name="Zhan W."/>
            <person name="Jiang J."/>
            <person name="Wang Q."/>
            <person name="Zhang B."/>
            <person name="Ji P."/>
            <person name="Sakyi L.B."/>
            <person name="Cui X."/>
            <person name="Yuan T."/>
            <person name="Jiang B."/>
            <person name="Yang W."/>
            <person name="Lam T.T.-Y."/>
            <person name="Chang Q."/>
            <person name="Ding S."/>
            <person name="Wang X."/>
            <person name="Zhu J."/>
            <person name="Ruan X."/>
            <person name="Zhao L."/>
            <person name="Wei J."/>
            <person name="Que T."/>
            <person name="Du C."/>
            <person name="Cheng J."/>
            <person name="Dai P."/>
            <person name="Han X."/>
            <person name="Huang E."/>
            <person name="Gao Y."/>
            <person name="Liu J."/>
            <person name="Shao H."/>
            <person name="Ye R."/>
            <person name="Li L."/>
            <person name="Wei W."/>
            <person name="Wang X."/>
            <person name="Wang C."/>
            <person name="Huo Q."/>
            <person name="Li W."/>
            <person name="Guo W."/>
            <person name="Chen H."/>
            <person name="Chen S."/>
            <person name="Zhou L."/>
            <person name="Zhou L."/>
            <person name="Ni X."/>
            <person name="Tian J."/>
            <person name="Zhou Y."/>
            <person name="Sheng Y."/>
            <person name="Liu T."/>
            <person name="Pan Y."/>
            <person name="Xia L."/>
            <person name="Li J."/>
            <person name="Zhao F."/>
            <person name="Cao W."/>
        </authorList>
    </citation>
    <scope>NUCLEOTIDE SEQUENCE</scope>
    <source>
        <strain evidence="2">Rmic-2018</strain>
        <tissue evidence="2">Larvae</tissue>
    </source>
</reference>
<evidence type="ECO:0000313" key="3">
    <source>
        <dbReference type="Proteomes" id="UP000821866"/>
    </source>
</evidence>
<dbReference type="Proteomes" id="UP000821866">
    <property type="component" value="Unassembled WGS sequence"/>
</dbReference>
<evidence type="ECO:0000256" key="1">
    <source>
        <dbReference type="SAM" id="MobiDB-lite"/>
    </source>
</evidence>
<feature type="region of interest" description="Disordered" evidence="1">
    <location>
        <begin position="144"/>
        <end position="171"/>
    </location>
</feature>
<name>A0A9J6DTQ9_RHIMP</name>
<keyword evidence="3" id="KW-1185">Reference proteome</keyword>
<accession>A0A9J6DTQ9</accession>
<sequence length="171" mass="19216">MEGRHAFGLRGLRLASKIHWQLFPVAAAVLSVRRTSTNVGDSVSAGKHELQAKPFEAIPRVPSFPVIGSSWIYWRLLGKHHPDQRHKASMEMYKKYGPIVVERLPGRYSLVHLFKGHRHSNPVPRGREGAVQMGATTFKDLPSEQTGVLRRRGHSQPVRVEPLQPQVHATS</sequence>
<evidence type="ECO:0000313" key="2">
    <source>
        <dbReference type="EMBL" id="KAH8025597.1"/>
    </source>
</evidence>
<dbReference type="VEuPathDB" id="VectorBase:LOC119169752"/>
<dbReference type="AlphaFoldDB" id="A0A9J6DTQ9"/>
<protein>
    <submittedName>
        <fullName evidence="2">Uncharacterized protein</fullName>
    </submittedName>
</protein>
<gene>
    <name evidence="2" type="ORF">HPB51_010364</name>
</gene>
<organism evidence="2 3">
    <name type="scientific">Rhipicephalus microplus</name>
    <name type="common">Cattle tick</name>
    <name type="synonym">Boophilus microplus</name>
    <dbReference type="NCBI Taxonomy" id="6941"/>
    <lineage>
        <taxon>Eukaryota</taxon>
        <taxon>Metazoa</taxon>
        <taxon>Ecdysozoa</taxon>
        <taxon>Arthropoda</taxon>
        <taxon>Chelicerata</taxon>
        <taxon>Arachnida</taxon>
        <taxon>Acari</taxon>
        <taxon>Parasitiformes</taxon>
        <taxon>Ixodida</taxon>
        <taxon>Ixodoidea</taxon>
        <taxon>Ixodidae</taxon>
        <taxon>Rhipicephalinae</taxon>
        <taxon>Rhipicephalus</taxon>
        <taxon>Boophilus</taxon>
    </lineage>
</organism>